<feature type="non-terminal residue" evidence="1">
    <location>
        <position position="1"/>
    </location>
</feature>
<accession>A6KMQ2</accession>
<feature type="non-terminal residue" evidence="1">
    <location>
        <position position="14"/>
    </location>
</feature>
<proteinExistence type="predicted"/>
<protein>
    <submittedName>
        <fullName evidence="1">RCG40956</fullName>
    </submittedName>
</protein>
<evidence type="ECO:0000313" key="1">
    <source>
        <dbReference type="EMBL" id="EDL87882.1"/>
    </source>
</evidence>
<evidence type="ECO:0000313" key="2">
    <source>
        <dbReference type="Proteomes" id="UP000234681"/>
    </source>
</evidence>
<sequence length="14" mass="1467">KHLGVSALQSLLNS</sequence>
<reference evidence="2" key="1">
    <citation type="submission" date="2005-09" db="EMBL/GenBank/DDBJ databases">
        <authorList>
            <person name="Mural R.J."/>
            <person name="Li P.W."/>
            <person name="Adams M.D."/>
            <person name="Amanatides P.G."/>
            <person name="Baden-Tillson H."/>
            <person name="Barnstead M."/>
            <person name="Chin S.H."/>
            <person name="Dew I."/>
            <person name="Evans C.A."/>
            <person name="Ferriera S."/>
            <person name="Flanigan M."/>
            <person name="Fosler C."/>
            <person name="Glodek A."/>
            <person name="Gu Z."/>
            <person name="Holt R.A."/>
            <person name="Jennings D."/>
            <person name="Kraft C.L."/>
            <person name="Lu F."/>
            <person name="Nguyen T."/>
            <person name="Nusskern D.R."/>
            <person name="Pfannkoch C.M."/>
            <person name="Sitter C."/>
            <person name="Sutton G.G."/>
            <person name="Venter J.C."/>
            <person name="Wang Z."/>
            <person name="Woodage T."/>
            <person name="Zheng X.H."/>
            <person name="Zhong F."/>
        </authorList>
    </citation>
    <scope>NUCLEOTIDE SEQUENCE [LARGE SCALE GENOMIC DNA]</scope>
    <source>
        <strain>BN</strain>
        <strain evidence="2">Sprague-Dawley</strain>
    </source>
</reference>
<dbReference type="EMBL" id="CH474068">
    <property type="protein sequence ID" value="EDL87882.1"/>
    <property type="molecule type" value="Genomic_DNA"/>
</dbReference>
<organism evidence="1 2">
    <name type="scientific">Rattus norvegicus</name>
    <name type="common">Rat</name>
    <dbReference type="NCBI Taxonomy" id="10116"/>
    <lineage>
        <taxon>Eukaryota</taxon>
        <taxon>Metazoa</taxon>
        <taxon>Chordata</taxon>
        <taxon>Craniata</taxon>
        <taxon>Vertebrata</taxon>
        <taxon>Euteleostomi</taxon>
        <taxon>Mammalia</taxon>
        <taxon>Eutheria</taxon>
        <taxon>Euarchontoglires</taxon>
        <taxon>Glires</taxon>
        <taxon>Rodentia</taxon>
        <taxon>Myomorpha</taxon>
        <taxon>Muroidea</taxon>
        <taxon>Muridae</taxon>
        <taxon>Murinae</taxon>
        <taxon>Rattus</taxon>
    </lineage>
</organism>
<gene>
    <name evidence="1" type="ORF">rCG_40956</name>
</gene>
<dbReference type="Proteomes" id="UP000234681">
    <property type="component" value="Chromosome 2"/>
</dbReference>
<name>A6KMQ2_RAT</name>